<evidence type="ECO:0000313" key="13">
    <source>
        <dbReference type="Proteomes" id="UP001061958"/>
    </source>
</evidence>
<dbReference type="GO" id="GO:0004749">
    <property type="term" value="F:ribose phosphate diphosphokinase activity"/>
    <property type="evidence" value="ECO:0007669"/>
    <property type="project" value="UniProtKB-EC"/>
</dbReference>
<comment type="caution">
    <text evidence="12">The sequence shown here is derived from an EMBL/GenBank/DDBJ whole genome shotgun (WGS) entry which is preliminary data.</text>
</comment>
<sequence>MKHTKSRRVHCCYTQCCVPLKQGKGLLRMKNLSTSFPSLISWFRLCRTVRRVRPSYCCLESDRPQSAESKEMISSLTSTYSPLAASELMEASALSDLSTEEKHYGGLSFGSHKIRIYSGSSNIELASEVANYLGKPELSPIMRKRFSDGEIYVRLEESVRGCSVFLLQSTCYPANDHLIELLLMIDACRRAHASQVTAVLPYYGYARADRLVDPDTKRREALASKLVANMICEAGADRVIVMDIHSPQTCGFFDIPLDHIFASPCLVQYLLKNCPSDMVVVAPDVGGVARARAFAKQLNDAPLAIIDKRREQHNVAKVLNLIGEVNGRTAILVDDMIDTAGTITEAAKSLRENGAKRVFAVATHAVFSGSAVERLSSGVFEEVIVTNTIQVPKEKRFPQLRIVNVASLLGETIWRVHEDSLY</sequence>
<dbReference type="InterPro" id="IPR000836">
    <property type="entry name" value="PRTase_dom"/>
</dbReference>
<evidence type="ECO:0000256" key="2">
    <source>
        <dbReference type="ARBA" id="ARBA00013247"/>
    </source>
</evidence>
<dbReference type="GO" id="GO:0006015">
    <property type="term" value="P:5-phosphoribose 1-diphosphate biosynthetic process"/>
    <property type="evidence" value="ECO:0007669"/>
    <property type="project" value="TreeGrafter"/>
</dbReference>
<dbReference type="Proteomes" id="UP001061958">
    <property type="component" value="Unassembled WGS sequence"/>
</dbReference>
<dbReference type="FunFam" id="3.40.50.2020:FF:000002">
    <property type="entry name" value="Ribose-phosphate pyrophosphokinase"/>
    <property type="match status" value="1"/>
</dbReference>
<dbReference type="FunFam" id="3.40.50.2020:FF:000014">
    <property type="entry name" value="Ribose-phosphate pyrophosphokinase 1"/>
    <property type="match status" value="1"/>
</dbReference>
<keyword evidence="7" id="KW-0418">Kinase</keyword>
<reference evidence="12" key="1">
    <citation type="journal article" date="2022" name="Proc. Natl. Acad. Sci. U.S.A.">
        <title>Life cycle and functional genomics of the unicellular red alga Galdieria for elucidating algal and plant evolution and industrial use.</title>
        <authorList>
            <person name="Hirooka S."/>
            <person name="Itabashi T."/>
            <person name="Ichinose T.M."/>
            <person name="Onuma R."/>
            <person name="Fujiwara T."/>
            <person name="Yamashita S."/>
            <person name="Jong L.W."/>
            <person name="Tomita R."/>
            <person name="Iwane A.H."/>
            <person name="Miyagishima S.Y."/>
        </authorList>
    </citation>
    <scope>NUCLEOTIDE SEQUENCE</scope>
    <source>
        <strain evidence="12">NBRC 102759</strain>
    </source>
</reference>
<comment type="similarity">
    <text evidence="1">Belongs to the ribose-phosphate pyrophosphokinase family.</text>
</comment>
<evidence type="ECO:0000256" key="4">
    <source>
        <dbReference type="ARBA" id="ARBA00022723"/>
    </source>
</evidence>
<feature type="domain" description="Ribose-phosphate pyrophosphokinase N-terminal" evidence="11">
    <location>
        <begin position="114"/>
        <end position="235"/>
    </location>
</feature>
<keyword evidence="3" id="KW-0808">Transferase</keyword>
<evidence type="ECO:0000256" key="1">
    <source>
        <dbReference type="ARBA" id="ARBA00006478"/>
    </source>
</evidence>
<dbReference type="InterPro" id="IPR005946">
    <property type="entry name" value="Rib-P_diPkinase"/>
</dbReference>
<evidence type="ECO:0000256" key="10">
    <source>
        <dbReference type="ARBA" id="ARBA00049535"/>
    </source>
</evidence>
<keyword evidence="5" id="KW-0545">Nucleotide biosynthesis</keyword>
<dbReference type="HAMAP" id="MF_00583_B">
    <property type="entry name" value="RibP_PPkinase_B"/>
    <property type="match status" value="1"/>
</dbReference>
<evidence type="ECO:0000256" key="8">
    <source>
        <dbReference type="ARBA" id="ARBA00022840"/>
    </source>
</evidence>
<dbReference type="NCBIfam" id="TIGR01251">
    <property type="entry name" value="ribP_PPkin"/>
    <property type="match status" value="1"/>
</dbReference>
<dbReference type="InterPro" id="IPR037515">
    <property type="entry name" value="Rib-P_diPkinase_bac"/>
</dbReference>
<dbReference type="InterPro" id="IPR029099">
    <property type="entry name" value="Pribosyltran_N"/>
</dbReference>
<dbReference type="PANTHER" id="PTHR10210">
    <property type="entry name" value="RIBOSE-PHOSPHATE DIPHOSPHOKINASE FAMILY MEMBER"/>
    <property type="match status" value="1"/>
</dbReference>
<dbReference type="GO" id="GO:0005737">
    <property type="term" value="C:cytoplasm"/>
    <property type="evidence" value="ECO:0007669"/>
    <property type="project" value="TreeGrafter"/>
</dbReference>
<name>A0A9C7PTT5_9RHOD</name>
<dbReference type="Pfam" id="PF13793">
    <property type="entry name" value="Pribosyltran_N"/>
    <property type="match status" value="1"/>
</dbReference>
<reference evidence="12" key="2">
    <citation type="submission" date="2022-01" db="EMBL/GenBank/DDBJ databases">
        <authorList>
            <person name="Hirooka S."/>
            <person name="Miyagishima S.Y."/>
        </authorList>
    </citation>
    <scope>NUCLEOTIDE SEQUENCE</scope>
    <source>
        <strain evidence="12">NBRC 102759</strain>
    </source>
</reference>
<proteinExistence type="inferred from homology"/>
<keyword evidence="8" id="KW-0067">ATP-binding</keyword>
<keyword evidence="4" id="KW-0479">Metal-binding</keyword>
<dbReference type="SMART" id="SM01400">
    <property type="entry name" value="Pribosyltran_N"/>
    <property type="match status" value="1"/>
</dbReference>
<comment type="catalytic activity">
    <reaction evidence="10">
        <text>D-ribose 5-phosphate + ATP = 5-phospho-alpha-D-ribose 1-diphosphate + AMP + H(+)</text>
        <dbReference type="Rhea" id="RHEA:15609"/>
        <dbReference type="ChEBI" id="CHEBI:15378"/>
        <dbReference type="ChEBI" id="CHEBI:30616"/>
        <dbReference type="ChEBI" id="CHEBI:58017"/>
        <dbReference type="ChEBI" id="CHEBI:78346"/>
        <dbReference type="ChEBI" id="CHEBI:456215"/>
        <dbReference type="EC" id="2.7.6.1"/>
    </reaction>
</comment>
<keyword evidence="6" id="KW-0547">Nucleotide-binding</keyword>
<dbReference type="Pfam" id="PF14572">
    <property type="entry name" value="Pribosyl_synth"/>
    <property type="match status" value="1"/>
</dbReference>
<dbReference type="InterPro" id="IPR029057">
    <property type="entry name" value="PRTase-like"/>
</dbReference>
<evidence type="ECO:0000313" key="12">
    <source>
        <dbReference type="EMBL" id="GJQ10290.1"/>
    </source>
</evidence>
<dbReference type="GO" id="GO:0006164">
    <property type="term" value="P:purine nucleotide biosynthetic process"/>
    <property type="evidence" value="ECO:0007669"/>
    <property type="project" value="TreeGrafter"/>
</dbReference>
<keyword evidence="13" id="KW-1185">Reference proteome</keyword>
<dbReference type="PANTHER" id="PTHR10210:SF41">
    <property type="entry name" value="RIBOSE-PHOSPHATE PYROPHOSPHOKINASE 1, CHLOROPLASTIC"/>
    <property type="match status" value="1"/>
</dbReference>
<evidence type="ECO:0000256" key="5">
    <source>
        <dbReference type="ARBA" id="ARBA00022727"/>
    </source>
</evidence>
<protein>
    <recommendedName>
        <fullName evidence="2">ribose-phosphate diphosphokinase</fullName>
        <ecNumber evidence="2">2.7.6.1</ecNumber>
    </recommendedName>
</protein>
<evidence type="ECO:0000256" key="6">
    <source>
        <dbReference type="ARBA" id="ARBA00022741"/>
    </source>
</evidence>
<dbReference type="EMBL" id="BQMJ01000014">
    <property type="protein sequence ID" value="GJQ10290.1"/>
    <property type="molecule type" value="Genomic_DNA"/>
</dbReference>
<keyword evidence="9" id="KW-0460">Magnesium</keyword>
<dbReference type="CDD" id="cd06223">
    <property type="entry name" value="PRTases_typeI"/>
    <property type="match status" value="1"/>
</dbReference>
<dbReference type="GO" id="GO:0016301">
    <property type="term" value="F:kinase activity"/>
    <property type="evidence" value="ECO:0007669"/>
    <property type="project" value="UniProtKB-KW"/>
</dbReference>
<dbReference type="GO" id="GO:0002189">
    <property type="term" value="C:ribose phosphate diphosphokinase complex"/>
    <property type="evidence" value="ECO:0007669"/>
    <property type="project" value="TreeGrafter"/>
</dbReference>
<dbReference type="GO" id="GO:0000287">
    <property type="term" value="F:magnesium ion binding"/>
    <property type="evidence" value="ECO:0007669"/>
    <property type="project" value="InterPro"/>
</dbReference>
<dbReference type="GO" id="GO:0005524">
    <property type="term" value="F:ATP binding"/>
    <property type="evidence" value="ECO:0007669"/>
    <property type="project" value="UniProtKB-KW"/>
</dbReference>
<dbReference type="EC" id="2.7.6.1" evidence="2"/>
<dbReference type="NCBIfam" id="NF002320">
    <property type="entry name" value="PRK01259.1"/>
    <property type="match status" value="1"/>
</dbReference>
<accession>A0A9C7PTT5</accession>
<dbReference type="OrthoDB" id="413572at2759"/>
<evidence type="ECO:0000256" key="7">
    <source>
        <dbReference type="ARBA" id="ARBA00022777"/>
    </source>
</evidence>
<evidence type="ECO:0000256" key="3">
    <source>
        <dbReference type="ARBA" id="ARBA00022679"/>
    </source>
</evidence>
<dbReference type="Gene3D" id="3.40.50.2020">
    <property type="match status" value="2"/>
</dbReference>
<organism evidence="12 13">
    <name type="scientific">Galdieria partita</name>
    <dbReference type="NCBI Taxonomy" id="83374"/>
    <lineage>
        <taxon>Eukaryota</taxon>
        <taxon>Rhodophyta</taxon>
        <taxon>Bangiophyceae</taxon>
        <taxon>Galdieriales</taxon>
        <taxon>Galdieriaceae</taxon>
        <taxon>Galdieria</taxon>
    </lineage>
</organism>
<evidence type="ECO:0000259" key="11">
    <source>
        <dbReference type="Pfam" id="PF13793"/>
    </source>
</evidence>
<gene>
    <name evidence="12" type="ORF">GpartN1_g2081.t1</name>
</gene>
<evidence type="ECO:0000256" key="9">
    <source>
        <dbReference type="ARBA" id="ARBA00022842"/>
    </source>
</evidence>
<dbReference type="AlphaFoldDB" id="A0A9C7PTT5"/>
<dbReference type="SUPFAM" id="SSF53271">
    <property type="entry name" value="PRTase-like"/>
    <property type="match status" value="2"/>
</dbReference>